<dbReference type="CDD" id="cd19481">
    <property type="entry name" value="RecA-like_protease"/>
    <property type="match status" value="1"/>
</dbReference>
<dbReference type="Proteomes" id="UP000007721">
    <property type="component" value="Chromosome"/>
</dbReference>
<protein>
    <submittedName>
        <fullName evidence="5">ATPase, AAA family</fullName>
    </submittedName>
</protein>
<evidence type="ECO:0000313" key="5">
    <source>
        <dbReference type="EMBL" id="ACM22081.1"/>
    </source>
</evidence>
<dbReference type="InterPro" id="IPR003593">
    <property type="entry name" value="AAA+_ATPase"/>
</dbReference>
<dbReference type="STRING" id="316067.Geob_3743"/>
<accession>B9M760</accession>
<keyword evidence="3" id="KW-0067">ATP-binding</keyword>
<gene>
    <name evidence="5" type="ordered locus">Geob_3743</name>
</gene>
<evidence type="ECO:0000256" key="3">
    <source>
        <dbReference type="ARBA" id="ARBA00022840"/>
    </source>
</evidence>
<dbReference type="GO" id="GO:0016887">
    <property type="term" value="F:ATP hydrolysis activity"/>
    <property type="evidence" value="ECO:0007669"/>
    <property type="project" value="InterPro"/>
</dbReference>
<keyword evidence="6" id="KW-1185">Reference proteome</keyword>
<dbReference type="InterPro" id="IPR027417">
    <property type="entry name" value="P-loop_NTPase"/>
</dbReference>
<evidence type="ECO:0000256" key="1">
    <source>
        <dbReference type="ARBA" id="ARBA00006914"/>
    </source>
</evidence>
<dbReference type="EMBL" id="CP001390">
    <property type="protein sequence ID" value="ACM22081.1"/>
    <property type="molecule type" value="Genomic_DNA"/>
</dbReference>
<sequence>MVAASSENAQDLAAELSWFADVLDARIRLYFNKDAALGSILEIAPPDISTSNSCYGEFVRHYDLSFNERLVLVLALIPHLRPQLLDVLWSKNETTERGFTEFGGLHGSTHGGFIPSGETAAFILAGDDLGMRFEVVRLFDGDHFFARHNILHLSPTSTVEPVLSGPLIISREHLQWFTTGEERKPAYNSDFPARLIETQLEWDDLILPPATMEQIEEIRNWILHGQRLLEEWEMNKKLQPGFITLFHGPPGTGKTLSASLLGKRCGRDVYRIDLSMIVSKYIGETEKNMAKVFDMAEHKRWILFFDEADALFGKRTRVDDSHDRYANQEVSFLLQRIEEFAGVVILASNLRTNMDDAFVRRFQSIIHFSIPKPSERLRIWRNAFSPKAELEERMDLERIAEKYELTGGTIMNVVRFASLKAVSKDSTTILLDDVEEGIRRELYKEGRAI</sequence>
<dbReference type="KEGG" id="geo:Geob_3743"/>
<dbReference type="HOGENOM" id="CLU_612364_0_0_7"/>
<evidence type="ECO:0000256" key="2">
    <source>
        <dbReference type="ARBA" id="ARBA00022741"/>
    </source>
</evidence>
<organism evidence="5 6">
    <name type="scientific">Geotalea daltonii (strain DSM 22248 / JCM 15807 / FRC-32)</name>
    <name type="common">Geobacter daltonii</name>
    <dbReference type="NCBI Taxonomy" id="316067"/>
    <lineage>
        <taxon>Bacteria</taxon>
        <taxon>Pseudomonadati</taxon>
        <taxon>Thermodesulfobacteriota</taxon>
        <taxon>Desulfuromonadia</taxon>
        <taxon>Geobacterales</taxon>
        <taxon>Geobacteraceae</taxon>
        <taxon>Geotalea</taxon>
    </lineage>
</organism>
<dbReference type="SUPFAM" id="SSF52540">
    <property type="entry name" value="P-loop containing nucleoside triphosphate hydrolases"/>
    <property type="match status" value="1"/>
</dbReference>
<dbReference type="GO" id="GO:0005524">
    <property type="term" value="F:ATP binding"/>
    <property type="evidence" value="ECO:0007669"/>
    <property type="project" value="UniProtKB-KW"/>
</dbReference>
<name>B9M760_GEODF</name>
<comment type="similarity">
    <text evidence="1">Belongs to the AAA ATPase family.</text>
</comment>
<dbReference type="SMART" id="SM00382">
    <property type="entry name" value="AAA"/>
    <property type="match status" value="1"/>
</dbReference>
<proteinExistence type="inferred from homology"/>
<dbReference type="eggNOG" id="COG0464">
    <property type="taxonomic scope" value="Bacteria"/>
</dbReference>
<evidence type="ECO:0000259" key="4">
    <source>
        <dbReference type="SMART" id="SM00382"/>
    </source>
</evidence>
<dbReference type="InterPro" id="IPR003959">
    <property type="entry name" value="ATPase_AAA_core"/>
</dbReference>
<dbReference type="Pfam" id="PF00004">
    <property type="entry name" value="AAA"/>
    <property type="match status" value="1"/>
</dbReference>
<reference evidence="5 6" key="1">
    <citation type="submission" date="2009-01" db="EMBL/GenBank/DDBJ databases">
        <title>Complete sequence of Geobacter sp. FRC-32.</title>
        <authorList>
            <consortium name="US DOE Joint Genome Institute"/>
            <person name="Lucas S."/>
            <person name="Copeland A."/>
            <person name="Lapidus A."/>
            <person name="Glavina del Rio T."/>
            <person name="Dalin E."/>
            <person name="Tice H."/>
            <person name="Bruce D."/>
            <person name="Goodwin L."/>
            <person name="Pitluck S."/>
            <person name="Saunders E."/>
            <person name="Brettin T."/>
            <person name="Detter J.C."/>
            <person name="Han C."/>
            <person name="Larimer F."/>
            <person name="Land M."/>
            <person name="Hauser L."/>
            <person name="Kyrpides N."/>
            <person name="Ovchinnikova G."/>
            <person name="Kostka J."/>
            <person name="Richardson P."/>
        </authorList>
    </citation>
    <scope>NUCLEOTIDE SEQUENCE [LARGE SCALE GENOMIC DNA]</scope>
    <source>
        <strain evidence="6">DSM 22248 / JCM 15807 / FRC-32</strain>
    </source>
</reference>
<keyword evidence="2" id="KW-0547">Nucleotide-binding</keyword>
<dbReference type="AlphaFoldDB" id="B9M760"/>
<dbReference type="OrthoDB" id="9802352at2"/>
<feature type="domain" description="AAA+ ATPase" evidence="4">
    <location>
        <begin position="240"/>
        <end position="372"/>
    </location>
</feature>
<dbReference type="Gene3D" id="3.40.50.300">
    <property type="entry name" value="P-loop containing nucleotide triphosphate hydrolases"/>
    <property type="match status" value="1"/>
</dbReference>
<dbReference type="InterPro" id="IPR050221">
    <property type="entry name" value="26S_Proteasome_ATPase"/>
</dbReference>
<dbReference type="PANTHER" id="PTHR23073">
    <property type="entry name" value="26S PROTEASOME REGULATORY SUBUNIT"/>
    <property type="match status" value="1"/>
</dbReference>
<evidence type="ECO:0000313" key="6">
    <source>
        <dbReference type="Proteomes" id="UP000007721"/>
    </source>
</evidence>